<dbReference type="AlphaFoldDB" id="A0A7S2QZW4"/>
<dbReference type="InterPro" id="IPR027417">
    <property type="entry name" value="P-loop_NTPase"/>
</dbReference>
<dbReference type="SUPFAM" id="SSF52540">
    <property type="entry name" value="P-loop containing nucleoside triphosphate hydrolases"/>
    <property type="match status" value="1"/>
</dbReference>
<reference evidence="1" key="1">
    <citation type="submission" date="2021-01" db="EMBL/GenBank/DDBJ databases">
        <authorList>
            <person name="Corre E."/>
            <person name="Pelletier E."/>
            <person name="Niang G."/>
            <person name="Scheremetjew M."/>
            <person name="Finn R."/>
            <person name="Kale V."/>
            <person name="Holt S."/>
            <person name="Cochrane G."/>
            <person name="Meng A."/>
            <person name="Brown T."/>
            <person name="Cohen L."/>
        </authorList>
    </citation>
    <scope>NUCLEOTIDE SEQUENCE</scope>
    <source>
        <strain evidence="1">CCMP1452</strain>
    </source>
</reference>
<dbReference type="EMBL" id="HBHI01000886">
    <property type="protein sequence ID" value="CAD9656575.1"/>
    <property type="molecule type" value="Transcribed_RNA"/>
</dbReference>
<protein>
    <submittedName>
        <fullName evidence="1">Uncharacterized protein</fullName>
    </submittedName>
</protein>
<name>A0A7S2QZW4_9STRA</name>
<proteinExistence type="predicted"/>
<sequence length="158" mass="18146">MMCRKFELKGNEAENKYEPTLGCRIIEIEKLGEVEKKVELWDVSGDEEYENCWPAILSGTAGDTVDGVILVFDPNRLGQREEIKHWYHYFVSKPGMVENKCMILVHESFLSDTPPSSSAIYNLPQELQTECEVRQTSIEKPEVLLRTVSDFIRTISTQ</sequence>
<gene>
    <name evidence="1" type="ORF">EANT1437_LOCUS374</name>
</gene>
<evidence type="ECO:0000313" key="1">
    <source>
        <dbReference type="EMBL" id="CAD9656575.1"/>
    </source>
</evidence>
<dbReference type="Gene3D" id="3.40.50.300">
    <property type="entry name" value="P-loop containing nucleotide triphosphate hydrolases"/>
    <property type="match status" value="1"/>
</dbReference>
<accession>A0A7S2QZW4</accession>
<dbReference type="CDD" id="cd00882">
    <property type="entry name" value="Ras_like_GTPase"/>
    <property type="match status" value="1"/>
</dbReference>
<organism evidence="1">
    <name type="scientific">Eucampia antarctica</name>
    <dbReference type="NCBI Taxonomy" id="49252"/>
    <lineage>
        <taxon>Eukaryota</taxon>
        <taxon>Sar</taxon>
        <taxon>Stramenopiles</taxon>
        <taxon>Ochrophyta</taxon>
        <taxon>Bacillariophyta</taxon>
        <taxon>Mediophyceae</taxon>
        <taxon>Biddulphiophycidae</taxon>
        <taxon>Hemiaulales</taxon>
        <taxon>Hemiaulaceae</taxon>
        <taxon>Eucampia</taxon>
    </lineage>
</organism>